<evidence type="ECO:0000259" key="5">
    <source>
        <dbReference type="PROSITE" id="PS51891"/>
    </source>
</evidence>
<keyword evidence="3" id="KW-0862">Zinc</keyword>
<reference evidence="6 7" key="1">
    <citation type="journal article" date="2006" name="Nature">
        <title>Insights from the genome of the biotrophic fungal plant pathogen Ustilago maydis.</title>
        <authorList>
            <person name="Kamper J."/>
            <person name="Kahmann R."/>
            <person name="Bolker M."/>
            <person name="Ma L.J."/>
            <person name="Brefort T."/>
            <person name="Saville B.J."/>
            <person name="Banuett F."/>
            <person name="Kronstad J.W."/>
            <person name="Gold S.E."/>
            <person name="Muller O."/>
            <person name="Perlin M.H."/>
            <person name="Wosten H.A."/>
            <person name="de Vries R."/>
            <person name="Ruiz-Herrera J."/>
            <person name="Reynaga-Pena C.G."/>
            <person name="Snetselaar K."/>
            <person name="McCann M."/>
            <person name="Perez-Martin J."/>
            <person name="Feldbrugge M."/>
            <person name="Basse C.W."/>
            <person name="Steinberg G."/>
            <person name="Ibeas J.I."/>
            <person name="Holloman W."/>
            <person name="Guzman P."/>
            <person name="Farman M."/>
            <person name="Stajich J.E."/>
            <person name="Sentandreu R."/>
            <person name="Gonzalez-Prieto J.M."/>
            <person name="Kennell J.C."/>
            <person name="Molina L."/>
            <person name="Schirawski J."/>
            <person name="Mendoza-Mendoza A."/>
            <person name="Greilinger D."/>
            <person name="Munch K."/>
            <person name="Rossel N."/>
            <person name="Scherer M."/>
            <person name="Vranes M."/>
            <person name="Ladendorf O."/>
            <person name="Vincon V."/>
            <person name="Fuchs U."/>
            <person name="Sandrock B."/>
            <person name="Meng S."/>
            <person name="Ho E.C."/>
            <person name="Cahill M.J."/>
            <person name="Boyce K.J."/>
            <person name="Klose J."/>
            <person name="Klosterman S.J."/>
            <person name="Deelstra H.J."/>
            <person name="Ortiz-Castellanos L."/>
            <person name="Li W."/>
            <person name="Sanchez-Alonso P."/>
            <person name="Schreier P.H."/>
            <person name="Hauser-Hahn I."/>
            <person name="Vaupel M."/>
            <person name="Koopmann E."/>
            <person name="Friedrich G."/>
            <person name="Voss H."/>
            <person name="Schluter T."/>
            <person name="Margolis J."/>
            <person name="Platt D."/>
            <person name="Swimmer C."/>
            <person name="Gnirke A."/>
            <person name="Chen F."/>
            <person name="Vysotskaia V."/>
            <person name="Mannhaupt G."/>
            <person name="Guldener U."/>
            <person name="Munsterkotter M."/>
            <person name="Haase D."/>
            <person name="Oesterheld M."/>
            <person name="Mewes H.W."/>
            <person name="Mauceli E.W."/>
            <person name="DeCaprio D."/>
            <person name="Wade C.M."/>
            <person name="Butler J."/>
            <person name="Young S."/>
            <person name="Jaffe D.B."/>
            <person name="Calvo S."/>
            <person name="Nusbaum C."/>
            <person name="Galagan J."/>
            <person name="Birren B.W."/>
        </authorList>
    </citation>
    <scope>NUCLEOTIDE SEQUENCE [LARGE SCALE GENOMIC DNA]</scope>
    <source>
        <strain evidence="7">DSM 14603 / FGSC 9021 / UM521</strain>
    </source>
</reference>
<dbReference type="GeneID" id="23562834"/>
<evidence type="ECO:0000256" key="1">
    <source>
        <dbReference type="ARBA" id="ARBA00005495"/>
    </source>
</evidence>
<dbReference type="InterPro" id="IPR011057">
    <property type="entry name" value="Mss4-like_sf"/>
</dbReference>
<dbReference type="eggNOG" id="ENOG502SA0M">
    <property type="taxonomic scope" value="Eukaryota"/>
</dbReference>
<dbReference type="Gene3D" id="3.90.1590.10">
    <property type="entry name" value="glutathione-dependent formaldehyde- activating enzyme (gfa)"/>
    <property type="match status" value="1"/>
</dbReference>
<dbReference type="EMBL" id="CM003142">
    <property type="protein sequence ID" value="KIS70823.1"/>
    <property type="molecule type" value="Genomic_DNA"/>
</dbReference>
<keyword evidence="2" id="KW-0479">Metal-binding</keyword>
<dbReference type="KEGG" id="uma:UMAG_01971"/>
<dbReference type="Proteomes" id="UP000000561">
    <property type="component" value="Chromosome 3"/>
</dbReference>
<name>A0A0D1CWP3_MYCMD</name>
<evidence type="ECO:0000256" key="4">
    <source>
        <dbReference type="ARBA" id="ARBA00023239"/>
    </source>
</evidence>
<dbReference type="PROSITE" id="PS51891">
    <property type="entry name" value="CENP_V_GFA"/>
    <property type="match status" value="1"/>
</dbReference>
<evidence type="ECO:0000256" key="2">
    <source>
        <dbReference type="ARBA" id="ARBA00022723"/>
    </source>
</evidence>
<proteinExistence type="inferred from homology"/>
<comment type="similarity">
    <text evidence="1">Belongs to the Gfa family.</text>
</comment>
<dbReference type="Pfam" id="PF04828">
    <property type="entry name" value="GFA"/>
    <property type="match status" value="1"/>
</dbReference>
<dbReference type="SUPFAM" id="SSF51316">
    <property type="entry name" value="Mss4-like"/>
    <property type="match status" value="1"/>
</dbReference>
<evidence type="ECO:0000256" key="3">
    <source>
        <dbReference type="ARBA" id="ARBA00022833"/>
    </source>
</evidence>
<evidence type="ECO:0000313" key="7">
    <source>
        <dbReference type="Proteomes" id="UP000000561"/>
    </source>
</evidence>
<sequence length="140" mass="14938">MTLNGSCLCGKIKVTVKDGGLPLKPVICRCTHCQTTAGSMYSLVSFVPEEHLELTGETKSFEDKGDSGNVLSRRFCGECGTPIQSVSASSAGNAIIKMGVFARSDGWGKDILGPTAQIFTKNKKDWEPLVEDIPAIQGMP</sequence>
<dbReference type="GO" id="GO:0046872">
    <property type="term" value="F:metal ion binding"/>
    <property type="evidence" value="ECO:0007669"/>
    <property type="project" value="UniProtKB-KW"/>
</dbReference>
<keyword evidence="4" id="KW-0456">Lyase</keyword>
<dbReference type="STRING" id="237631.A0A0D1CWP3"/>
<evidence type="ECO:0000313" key="6">
    <source>
        <dbReference type="EMBL" id="KIS70823.1"/>
    </source>
</evidence>
<gene>
    <name evidence="6" type="ORF">UMAG_01971</name>
</gene>
<dbReference type="RefSeq" id="XP_011387888.1">
    <property type="nucleotide sequence ID" value="XM_011389586.1"/>
</dbReference>
<feature type="domain" description="CENP-V/GFA" evidence="5">
    <location>
        <begin position="3"/>
        <end position="127"/>
    </location>
</feature>
<organism evidence="6 7">
    <name type="scientific">Mycosarcoma maydis</name>
    <name type="common">Corn smut fungus</name>
    <name type="synonym">Ustilago maydis</name>
    <dbReference type="NCBI Taxonomy" id="5270"/>
    <lineage>
        <taxon>Eukaryota</taxon>
        <taxon>Fungi</taxon>
        <taxon>Dikarya</taxon>
        <taxon>Basidiomycota</taxon>
        <taxon>Ustilaginomycotina</taxon>
        <taxon>Ustilaginomycetes</taxon>
        <taxon>Ustilaginales</taxon>
        <taxon>Ustilaginaceae</taxon>
        <taxon>Mycosarcoma</taxon>
    </lineage>
</organism>
<protein>
    <recommendedName>
        <fullName evidence="5">CENP-V/GFA domain-containing protein</fullName>
    </recommendedName>
</protein>
<dbReference type="PANTHER" id="PTHR33337:SF40">
    <property type="entry name" value="CENP-V_GFA DOMAIN-CONTAINING PROTEIN-RELATED"/>
    <property type="match status" value="1"/>
</dbReference>
<dbReference type="VEuPathDB" id="FungiDB:UMAG_01971"/>
<dbReference type="OrthoDB" id="428768at2759"/>
<dbReference type="PANTHER" id="PTHR33337">
    <property type="entry name" value="GFA DOMAIN-CONTAINING PROTEIN"/>
    <property type="match status" value="1"/>
</dbReference>
<dbReference type="InterPro" id="IPR006913">
    <property type="entry name" value="CENP-V/GFA"/>
</dbReference>
<keyword evidence="7" id="KW-1185">Reference proteome</keyword>
<dbReference type="InParanoid" id="A0A0D1CWP3"/>
<accession>A0A0D1CWP3</accession>
<dbReference type="GO" id="GO:0016846">
    <property type="term" value="F:carbon-sulfur lyase activity"/>
    <property type="evidence" value="ECO:0007669"/>
    <property type="project" value="InterPro"/>
</dbReference>
<dbReference type="OMA" id="NTACGRP"/>
<dbReference type="AlphaFoldDB" id="A0A0D1CWP3"/>